<comment type="subcellular location">
    <subcellularLocation>
        <location evidence="2">Cytoplasm</location>
        <location evidence="2">Cytoskeleton</location>
        <location evidence="2">Cilium axoneme</location>
    </subcellularLocation>
    <subcellularLocation>
        <location evidence="1">Cytoplasm</location>
        <location evidence="1">Cytoskeleton</location>
        <location evidence="1">Cilium basal body</location>
    </subcellularLocation>
</comment>
<evidence type="ECO:0000256" key="7">
    <source>
        <dbReference type="ARBA" id="ARBA00023273"/>
    </source>
</evidence>
<dbReference type="GO" id="GO:0036064">
    <property type="term" value="C:ciliary basal body"/>
    <property type="evidence" value="ECO:0007669"/>
    <property type="project" value="TreeGrafter"/>
</dbReference>
<keyword evidence="6" id="KW-0206">Cytoskeleton</keyword>
<dbReference type="Proteomes" id="UP001162480">
    <property type="component" value="Chromosome 6"/>
</dbReference>
<dbReference type="Pfam" id="PF10243">
    <property type="entry name" value="MIP-T3"/>
    <property type="match status" value="1"/>
</dbReference>
<name>A0AA36AZJ5_OCTVU</name>
<keyword evidence="3" id="KW-0963">Cytoplasm</keyword>
<dbReference type="FunFam" id="1.10.418.50:FF:000001">
    <property type="entry name" value="TRAF3-interacting protein 1 isoform X1"/>
    <property type="match status" value="1"/>
</dbReference>
<evidence type="ECO:0000256" key="5">
    <source>
        <dbReference type="ARBA" id="ARBA00023054"/>
    </source>
</evidence>
<dbReference type="InterPro" id="IPR018799">
    <property type="entry name" value="TRAF3IP1"/>
</dbReference>
<dbReference type="AlphaFoldDB" id="A0AA36AZJ5"/>
<dbReference type="InterPro" id="IPR040468">
    <property type="entry name" value="TRAF3IP1_N"/>
</dbReference>
<evidence type="ECO:0000313" key="15">
    <source>
        <dbReference type="Proteomes" id="UP001162480"/>
    </source>
</evidence>
<keyword evidence="5 10" id="KW-0175">Coiled coil</keyword>
<reference evidence="14" key="1">
    <citation type="submission" date="2023-08" db="EMBL/GenBank/DDBJ databases">
        <authorList>
            <person name="Alioto T."/>
            <person name="Alioto T."/>
            <person name="Gomez Garrido J."/>
        </authorList>
    </citation>
    <scope>NUCLEOTIDE SEQUENCE</scope>
</reference>
<evidence type="ECO:0000256" key="6">
    <source>
        <dbReference type="ARBA" id="ARBA00023212"/>
    </source>
</evidence>
<feature type="domain" description="TRAF3-interacting protein 1 N-terminal" evidence="12">
    <location>
        <begin position="59"/>
        <end position="165"/>
    </location>
</feature>
<dbReference type="GO" id="GO:0048513">
    <property type="term" value="P:animal organ development"/>
    <property type="evidence" value="ECO:0007669"/>
    <property type="project" value="UniProtKB-ARBA"/>
</dbReference>
<dbReference type="Gene3D" id="1.10.418.50">
    <property type="entry name" value="Microtubule-binding protein MIP-T3"/>
    <property type="match status" value="1"/>
</dbReference>
<proteinExistence type="inferred from homology"/>
<evidence type="ECO:0000256" key="10">
    <source>
        <dbReference type="SAM" id="Coils"/>
    </source>
</evidence>
<dbReference type="EMBL" id="OX597819">
    <property type="protein sequence ID" value="CAI9724528.1"/>
    <property type="molecule type" value="Genomic_DNA"/>
</dbReference>
<dbReference type="InterPro" id="IPR041476">
    <property type="entry name" value="TRAF3IP1_C"/>
</dbReference>
<evidence type="ECO:0000259" key="12">
    <source>
        <dbReference type="Pfam" id="PF10243"/>
    </source>
</evidence>
<evidence type="ECO:0000256" key="8">
    <source>
        <dbReference type="ARBA" id="ARBA00043971"/>
    </source>
</evidence>
<dbReference type="GO" id="GO:0048731">
    <property type="term" value="P:system development"/>
    <property type="evidence" value="ECO:0007669"/>
    <property type="project" value="UniProtKB-ARBA"/>
</dbReference>
<feature type="region of interest" description="Disordered" evidence="11">
    <location>
        <begin position="181"/>
        <end position="405"/>
    </location>
</feature>
<feature type="compositionally biased region" description="Basic and acidic residues" evidence="11">
    <location>
        <begin position="184"/>
        <end position="246"/>
    </location>
</feature>
<evidence type="ECO:0000256" key="3">
    <source>
        <dbReference type="ARBA" id="ARBA00022490"/>
    </source>
</evidence>
<evidence type="ECO:0000256" key="2">
    <source>
        <dbReference type="ARBA" id="ARBA00004430"/>
    </source>
</evidence>
<dbReference type="GO" id="GO:0030992">
    <property type="term" value="C:intraciliary transport particle B"/>
    <property type="evidence" value="ECO:0007669"/>
    <property type="project" value="TreeGrafter"/>
</dbReference>
<evidence type="ECO:0000256" key="9">
    <source>
        <dbReference type="ARBA" id="ARBA00070492"/>
    </source>
</evidence>
<dbReference type="GO" id="GO:0042073">
    <property type="term" value="P:intraciliary transport"/>
    <property type="evidence" value="ECO:0007669"/>
    <property type="project" value="TreeGrafter"/>
</dbReference>
<evidence type="ECO:0000256" key="4">
    <source>
        <dbReference type="ARBA" id="ARBA00022794"/>
    </source>
</evidence>
<dbReference type="PANTHER" id="PTHR31363">
    <property type="entry name" value="TRAF3-INTERACTING PROTEIN 1"/>
    <property type="match status" value="1"/>
</dbReference>
<dbReference type="GO" id="GO:0008017">
    <property type="term" value="F:microtubule binding"/>
    <property type="evidence" value="ECO:0007669"/>
    <property type="project" value="InterPro"/>
</dbReference>
<evidence type="ECO:0000256" key="1">
    <source>
        <dbReference type="ARBA" id="ARBA00004120"/>
    </source>
</evidence>
<dbReference type="Pfam" id="PF17749">
    <property type="entry name" value="MIP-T3_C"/>
    <property type="match status" value="1"/>
</dbReference>
<dbReference type="InterPro" id="IPR042576">
    <property type="entry name" value="TRAF3IP1_N_sf"/>
</dbReference>
<feature type="compositionally biased region" description="Polar residues" evidence="11">
    <location>
        <begin position="363"/>
        <end position="379"/>
    </location>
</feature>
<evidence type="ECO:0000313" key="14">
    <source>
        <dbReference type="EMBL" id="CAI9724528.1"/>
    </source>
</evidence>
<dbReference type="PANTHER" id="PTHR31363:SF0">
    <property type="entry name" value="TRAF3-INTERACTING PROTEIN 1"/>
    <property type="match status" value="1"/>
</dbReference>
<gene>
    <name evidence="14" type="ORF">OCTVUL_1B023065</name>
</gene>
<accession>A0AA36AZJ5</accession>
<evidence type="ECO:0000256" key="11">
    <source>
        <dbReference type="SAM" id="MobiDB-lite"/>
    </source>
</evidence>
<keyword evidence="4" id="KW-0970">Cilium biogenesis/degradation</keyword>
<keyword evidence="7" id="KW-0966">Cell projection</keyword>
<dbReference type="GO" id="GO:0070507">
    <property type="term" value="P:regulation of microtubule cytoskeleton organization"/>
    <property type="evidence" value="ECO:0007669"/>
    <property type="project" value="TreeGrafter"/>
</dbReference>
<dbReference type="GO" id="GO:0005930">
    <property type="term" value="C:axoneme"/>
    <property type="evidence" value="ECO:0007669"/>
    <property type="project" value="UniProtKB-SubCell"/>
</dbReference>
<dbReference type="GO" id="GO:0060271">
    <property type="term" value="P:cilium assembly"/>
    <property type="evidence" value="ECO:0007669"/>
    <property type="project" value="TreeGrafter"/>
</dbReference>
<sequence>MKRTPLLFLPIDISNPHDLRLVCTYAESDLGRLRSNLSVIVRMTFFVAPRSAMSSAKSRTQDTLGKIIVRPPLTDKLLAKPPFRFLHDIITSVIKSTGFMQGLYTSEEQNSDNVKDKESKMKFLQKAIDIVSLVTEKQLAVRPSKVVAGHEPDKTNEFLQALAEAIKKQVDNDVYVQRVLKGADGSKRQESNKEKEKSKEKSKERRQPENEEQPKSKEKGSKENNSRSDRHKSQSENEIKTDEKRSKTEKRNRKSEQKSRSKGEEKDSQQNKIEEKERQRNNERERHQAKDEEKPKEKQSGDKEKSSKKSLKDDTKENEKPSQETNEKTPDDITLRKLTRPTSAKGSRHKKEENEVSPVPSDMQLSSAVETTDGQQTKISPKAPEHSSSLNRVGSARRAPPKLRTSEVIDDPMIQLGNGKPTNVITDDGAATDEEEQFILEDATLLPNKNVPLKTDETGTVEDGGLVNKLLETKKELEGTIASEEKSKVKIENSMMTSTAYQRQRELTESKILKLQGSIQGLTKSANPLGKIMDYIQEDLDSMHKELNQWKGEKLEYRLALKEEREITEKALQPLKLQLTTLDEAIKEQLDIIATIKANVIHNDSRIEAMLHSVAKL</sequence>
<organism evidence="14 15">
    <name type="scientific">Octopus vulgaris</name>
    <name type="common">Common octopus</name>
    <dbReference type="NCBI Taxonomy" id="6645"/>
    <lineage>
        <taxon>Eukaryota</taxon>
        <taxon>Metazoa</taxon>
        <taxon>Spiralia</taxon>
        <taxon>Lophotrochozoa</taxon>
        <taxon>Mollusca</taxon>
        <taxon>Cephalopoda</taxon>
        <taxon>Coleoidea</taxon>
        <taxon>Octopodiformes</taxon>
        <taxon>Octopoda</taxon>
        <taxon>Incirrata</taxon>
        <taxon>Octopodidae</taxon>
        <taxon>Octopus</taxon>
    </lineage>
</organism>
<keyword evidence="15" id="KW-1185">Reference proteome</keyword>
<feature type="coiled-coil region" evidence="10">
    <location>
        <begin position="467"/>
        <end position="494"/>
    </location>
</feature>
<comment type="similarity">
    <text evidence="8">Belongs to the TRAF3IP1 family.</text>
</comment>
<protein>
    <recommendedName>
        <fullName evidence="9">TRAF3-interacting protein 1</fullName>
    </recommendedName>
</protein>
<feature type="compositionally biased region" description="Basic and acidic residues" evidence="11">
    <location>
        <begin position="254"/>
        <end position="335"/>
    </location>
</feature>
<evidence type="ECO:0000259" key="13">
    <source>
        <dbReference type="Pfam" id="PF17749"/>
    </source>
</evidence>
<feature type="domain" description="TRAF3-interacting protein 1 C-terminal" evidence="13">
    <location>
        <begin position="463"/>
        <end position="614"/>
    </location>
</feature>